<feature type="region of interest" description="Disordered" evidence="1">
    <location>
        <begin position="410"/>
        <end position="442"/>
    </location>
</feature>
<gene>
    <name evidence="3" type="ORF">DGD08_07320</name>
</gene>
<organism evidence="3 4">
    <name type="scientific">Gemmatimonas aurantiaca</name>
    <dbReference type="NCBI Taxonomy" id="173480"/>
    <lineage>
        <taxon>Bacteria</taxon>
        <taxon>Pseudomonadati</taxon>
        <taxon>Gemmatimonadota</taxon>
        <taxon>Gemmatimonadia</taxon>
        <taxon>Gemmatimonadales</taxon>
        <taxon>Gemmatimonadaceae</taxon>
        <taxon>Gemmatimonas</taxon>
    </lineage>
</organism>
<dbReference type="SUPFAM" id="SSF50969">
    <property type="entry name" value="YVTN repeat-like/Quinoprotein amine dehydrogenase"/>
    <property type="match status" value="1"/>
</dbReference>
<dbReference type="GO" id="GO:0042834">
    <property type="term" value="F:peptidoglycan binding"/>
    <property type="evidence" value="ECO:0007669"/>
    <property type="project" value="InterPro"/>
</dbReference>
<dbReference type="PROSITE" id="PS51724">
    <property type="entry name" value="SPOR"/>
    <property type="match status" value="1"/>
</dbReference>
<evidence type="ECO:0000256" key="1">
    <source>
        <dbReference type="SAM" id="MobiDB-lite"/>
    </source>
</evidence>
<feature type="domain" description="SPOR" evidence="2">
    <location>
        <begin position="444"/>
        <end position="521"/>
    </location>
</feature>
<sequence length="521" mass="54902">MPDRQPLPPPSPVGYFTPVRTLLASALVLLACGVAGGCADRSSRPAGADAAPTIPGGPDPLVLRLSRDGGILTAVRYPALDTTIWRSASRVPPLTEVIAFGAEDGYLAAIDTGGSPVRIDLRLGTVTTSRADTVRSLVSADGGAIYGLTRSGEVTRYTPSGSDWRYRPIHPVDALFSQPDGSVILIGAEDNDVQVRRVRPPNQAVSDSVSIKASGEVETIRRTISATAGTVGDRVYFAADEHVIAIRTRDLGIALNVDMGDPVMAIAATPSGDRLFVALEDESVLRIVDRFEEGVTGRIRLPSPASALRMDPMGRMLLARGAGDSVYVVSLGGDAVIGVVRSEWRADLPLVMADGSIAITRGDDVVLAHPSSLADMRTIEGGAKQFWHTLRWNGLRPRAAGLDQPVQFRNSAPRDTSVSATGGAVTAPDTTGAARGDSTAPTAPAVASTFTVSFAALLDERQARALAGRIRVDGLVPRITTTDRDGTTVYRVVLGPFPTRAEAERVGKQAGQNYWIFEGAP</sequence>
<dbReference type="InterPro" id="IPR036680">
    <property type="entry name" value="SPOR-like_sf"/>
</dbReference>
<dbReference type="Proteomes" id="UP000264071">
    <property type="component" value="Unassembled WGS sequence"/>
</dbReference>
<accession>A0A3D4V7D5</accession>
<dbReference type="PROSITE" id="PS51257">
    <property type="entry name" value="PROKAR_LIPOPROTEIN"/>
    <property type="match status" value="1"/>
</dbReference>
<dbReference type="AlphaFoldDB" id="A0A3D4V7D5"/>
<dbReference type="EMBL" id="DPIY01000006">
    <property type="protein sequence ID" value="HCT57011.1"/>
    <property type="molecule type" value="Genomic_DNA"/>
</dbReference>
<dbReference type="InterPro" id="IPR015943">
    <property type="entry name" value="WD40/YVTN_repeat-like_dom_sf"/>
</dbReference>
<dbReference type="InterPro" id="IPR007730">
    <property type="entry name" value="SPOR-like_dom"/>
</dbReference>
<feature type="compositionally biased region" description="Polar residues" evidence="1">
    <location>
        <begin position="410"/>
        <end position="420"/>
    </location>
</feature>
<dbReference type="SUPFAM" id="SSF110997">
    <property type="entry name" value="Sporulation related repeat"/>
    <property type="match status" value="1"/>
</dbReference>
<evidence type="ECO:0000259" key="2">
    <source>
        <dbReference type="PROSITE" id="PS51724"/>
    </source>
</evidence>
<dbReference type="Gene3D" id="2.130.10.10">
    <property type="entry name" value="YVTN repeat-like/Quinoprotein amine dehydrogenase"/>
    <property type="match status" value="1"/>
</dbReference>
<comment type="caution">
    <text evidence="3">The sequence shown here is derived from an EMBL/GenBank/DDBJ whole genome shotgun (WGS) entry which is preliminary data.</text>
</comment>
<name>A0A3D4V7D5_9BACT</name>
<protein>
    <submittedName>
        <fullName evidence="3">SPOR domain-containing protein</fullName>
    </submittedName>
</protein>
<proteinExistence type="predicted"/>
<dbReference type="Gene3D" id="3.30.70.1070">
    <property type="entry name" value="Sporulation related repeat"/>
    <property type="match status" value="1"/>
</dbReference>
<reference evidence="3 4" key="1">
    <citation type="journal article" date="2018" name="Nat. Biotechnol.">
        <title>A standardized bacterial taxonomy based on genome phylogeny substantially revises the tree of life.</title>
        <authorList>
            <person name="Parks D.H."/>
            <person name="Chuvochina M."/>
            <person name="Waite D.W."/>
            <person name="Rinke C."/>
            <person name="Skarshewski A."/>
            <person name="Chaumeil P.A."/>
            <person name="Hugenholtz P."/>
        </authorList>
    </citation>
    <scope>NUCLEOTIDE SEQUENCE [LARGE SCALE GENOMIC DNA]</scope>
    <source>
        <strain evidence="3">UBA8844</strain>
    </source>
</reference>
<dbReference type="Pfam" id="PF05036">
    <property type="entry name" value="SPOR"/>
    <property type="match status" value="1"/>
</dbReference>
<evidence type="ECO:0000313" key="4">
    <source>
        <dbReference type="Proteomes" id="UP000264071"/>
    </source>
</evidence>
<dbReference type="InterPro" id="IPR011044">
    <property type="entry name" value="Quino_amine_DH_bsu"/>
</dbReference>
<evidence type="ECO:0000313" key="3">
    <source>
        <dbReference type="EMBL" id="HCT57011.1"/>
    </source>
</evidence>